<proteinExistence type="predicted"/>
<reference evidence="1" key="1">
    <citation type="submission" date="2021-06" db="EMBL/GenBank/DDBJ databases">
        <authorList>
            <person name="Kallberg Y."/>
            <person name="Tangrot J."/>
            <person name="Rosling A."/>
        </authorList>
    </citation>
    <scope>NUCLEOTIDE SEQUENCE</scope>
    <source>
        <strain evidence="1">CL356</strain>
    </source>
</reference>
<keyword evidence="2" id="KW-1185">Reference proteome</keyword>
<organism evidence="1 2">
    <name type="scientific">Acaulospora colombiana</name>
    <dbReference type="NCBI Taxonomy" id="27376"/>
    <lineage>
        <taxon>Eukaryota</taxon>
        <taxon>Fungi</taxon>
        <taxon>Fungi incertae sedis</taxon>
        <taxon>Mucoromycota</taxon>
        <taxon>Glomeromycotina</taxon>
        <taxon>Glomeromycetes</taxon>
        <taxon>Diversisporales</taxon>
        <taxon>Acaulosporaceae</taxon>
        <taxon>Acaulospora</taxon>
    </lineage>
</organism>
<dbReference type="Proteomes" id="UP000789525">
    <property type="component" value="Unassembled WGS sequence"/>
</dbReference>
<name>A0ACA9KE22_9GLOM</name>
<dbReference type="EMBL" id="CAJVPT010001772">
    <property type="protein sequence ID" value="CAG8468584.1"/>
    <property type="molecule type" value="Genomic_DNA"/>
</dbReference>
<accession>A0ACA9KE22</accession>
<evidence type="ECO:0000313" key="1">
    <source>
        <dbReference type="EMBL" id="CAG8468584.1"/>
    </source>
</evidence>
<comment type="caution">
    <text evidence="1">The sequence shown here is derived from an EMBL/GenBank/DDBJ whole genome shotgun (WGS) entry which is preliminary data.</text>
</comment>
<gene>
    <name evidence="1" type="ORF">ACOLOM_LOCUS1488</name>
</gene>
<sequence length="429" mass="49221">MRNSYSEGVDELGLGTKGIVLNRDIKSWSINRKFMISCISSPSFLRESVKGSIKVINEIFECWKIMEREGMQVDFSEWTDAFAASVVTMAATGEEIPSVSNLFNSLNIKEKKPQTQGSWKDGAKFLEAIFTYNESMAFMMLFPTFIRRNFPGIKALNKKYLDNRDWINDKLEKMIVERRKEIERTPLNQPLDPTILTLLITTNTERDLEKISVSNFDRSLNDEEISSIVREVFTGGLDTTANSLGFIGFYIAQHRDVYLRMREEVLNVYGTIDNPDLTIESYGKLKYIEAVINESIRIFPTISLMSRAATEDVEFDGFKIKADTAVLSDFKALSNNPKYFKDPEEFNPDRFFNDKESIGKFTYIPFGNGVRMCPGRGWAMVQMKTFLIRLVCAFDVELVNEAADPKYFYATANRPVDIKLNIRTRQNHS</sequence>
<protein>
    <submittedName>
        <fullName evidence="1">6239_t:CDS:1</fullName>
    </submittedName>
</protein>
<evidence type="ECO:0000313" key="2">
    <source>
        <dbReference type="Proteomes" id="UP000789525"/>
    </source>
</evidence>